<feature type="transmembrane region" description="Helical" evidence="1">
    <location>
        <begin position="12"/>
        <end position="35"/>
    </location>
</feature>
<protein>
    <submittedName>
        <fullName evidence="2">Uncharacterized protein</fullName>
    </submittedName>
</protein>
<dbReference type="AlphaFoldDB" id="A0A0F9HW93"/>
<sequence length="88" mass="9545">MIEIGAPTMLALGPGVISIFVVVGTLAVAGMYAIGRRNGWDASQRNASGHILKLISNEGLDELRVNNPTPSLLKALDYEIIRRRKDND</sequence>
<keyword evidence="1" id="KW-0472">Membrane</keyword>
<keyword evidence="1" id="KW-0812">Transmembrane</keyword>
<evidence type="ECO:0000256" key="1">
    <source>
        <dbReference type="SAM" id="Phobius"/>
    </source>
</evidence>
<keyword evidence="1" id="KW-1133">Transmembrane helix</keyword>
<comment type="caution">
    <text evidence="2">The sequence shown here is derived from an EMBL/GenBank/DDBJ whole genome shotgun (WGS) entry which is preliminary data.</text>
</comment>
<gene>
    <name evidence="2" type="ORF">LCGC14_1655370</name>
</gene>
<evidence type="ECO:0000313" key="2">
    <source>
        <dbReference type="EMBL" id="KKM19462.1"/>
    </source>
</evidence>
<accession>A0A0F9HW93</accession>
<reference evidence="2" key="1">
    <citation type="journal article" date="2015" name="Nature">
        <title>Complex archaea that bridge the gap between prokaryotes and eukaryotes.</title>
        <authorList>
            <person name="Spang A."/>
            <person name="Saw J.H."/>
            <person name="Jorgensen S.L."/>
            <person name="Zaremba-Niedzwiedzka K."/>
            <person name="Martijn J."/>
            <person name="Lind A.E."/>
            <person name="van Eijk R."/>
            <person name="Schleper C."/>
            <person name="Guy L."/>
            <person name="Ettema T.J."/>
        </authorList>
    </citation>
    <scope>NUCLEOTIDE SEQUENCE</scope>
</reference>
<dbReference type="EMBL" id="LAZR01013980">
    <property type="protein sequence ID" value="KKM19462.1"/>
    <property type="molecule type" value="Genomic_DNA"/>
</dbReference>
<organism evidence="2">
    <name type="scientific">marine sediment metagenome</name>
    <dbReference type="NCBI Taxonomy" id="412755"/>
    <lineage>
        <taxon>unclassified sequences</taxon>
        <taxon>metagenomes</taxon>
        <taxon>ecological metagenomes</taxon>
    </lineage>
</organism>
<name>A0A0F9HW93_9ZZZZ</name>
<proteinExistence type="predicted"/>